<reference evidence="3 4" key="2">
    <citation type="submission" date="2019-10" db="EMBL/GenBank/DDBJ databases">
        <title>Genome Sequences from Six Type Strain Members of the Archaeal Family Sulfolobaceae: Acidianus ambivalens, Acidianus infernus, Metallosphaera prunae, Stygiolobus azoricus, Sulfolobus metallicus, and Sulfurisphaera ohwakuensis.</title>
        <authorList>
            <person name="Counts J.A."/>
            <person name="Kelly R.M."/>
        </authorList>
    </citation>
    <scope>NUCLEOTIDE SEQUENCE [LARGE SCALE GENOMIC DNA]</scope>
    <source>
        <strain evidence="3 4">LEI 10</strain>
    </source>
</reference>
<dbReference type="InterPro" id="IPR001109">
    <property type="entry name" value="Hydrogenase_HupF/HypC"/>
</dbReference>
<sequence>MCLSFPAKVIDVQDSIVFVDYGNGIIEPVLANGFEDLKPGDYVIVSYGMIYEKISKEEFDEILNYEKEINSVIRNV</sequence>
<dbReference type="RefSeq" id="WP_152943180.1">
    <property type="nucleotide sequence ID" value="NZ_CP045482.1"/>
</dbReference>
<dbReference type="GO" id="GO:0051604">
    <property type="term" value="P:protein maturation"/>
    <property type="evidence" value="ECO:0007669"/>
    <property type="project" value="TreeGrafter"/>
</dbReference>
<comment type="similarity">
    <text evidence="1">Belongs to the HupF/HypC family.</text>
</comment>
<evidence type="ECO:0000313" key="5">
    <source>
        <dbReference type="Proteomes" id="UP000474054"/>
    </source>
</evidence>
<dbReference type="GeneID" id="42779699"/>
<reference evidence="2 5" key="1">
    <citation type="submission" date="2019-10" db="EMBL/GenBank/DDBJ databases">
        <title>Comparative genomics of sulfur disproportionating microorganisms.</title>
        <authorList>
            <person name="Ward L.M."/>
            <person name="Bertran E."/>
            <person name="Johnston D."/>
        </authorList>
    </citation>
    <scope>NUCLEOTIDE SEQUENCE [LARGE SCALE GENOMIC DNA]</scope>
    <source>
        <strain evidence="2 5">DSM 3772</strain>
    </source>
</reference>
<accession>A0A650CVU0</accession>
<name>A0A650CVU0_ACIAM</name>
<dbReference type="GO" id="GO:0005506">
    <property type="term" value="F:iron ion binding"/>
    <property type="evidence" value="ECO:0007669"/>
    <property type="project" value="TreeGrafter"/>
</dbReference>
<evidence type="ECO:0000256" key="1">
    <source>
        <dbReference type="ARBA" id="ARBA00006018"/>
    </source>
</evidence>
<evidence type="ECO:0000313" key="2">
    <source>
        <dbReference type="EMBL" id="MQL56402.1"/>
    </source>
</evidence>
<dbReference type="Proteomes" id="UP000426328">
    <property type="component" value="Chromosome"/>
</dbReference>
<evidence type="ECO:0000313" key="4">
    <source>
        <dbReference type="Proteomes" id="UP000426328"/>
    </source>
</evidence>
<protein>
    <submittedName>
        <fullName evidence="3">Hydrogenase maturation factor</fullName>
    </submittedName>
</protein>
<dbReference type="EMBL" id="CP045482">
    <property type="protein sequence ID" value="QGR21979.1"/>
    <property type="molecule type" value="Genomic_DNA"/>
</dbReference>
<proteinExistence type="inferred from homology"/>
<dbReference type="KEGG" id="aamb:D1866_08145"/>
<dbReference type="Gene3D" id="2.30.30.140">
    <property type="match status" value="1"/>
</dbReference>
<dbReference type="GO" id="GO:1902670">
    <property type="term" value="F:carbon dioxide binding"/>
    <property type="evidence" value="ECO:0007669"/>
    <property type="project" value="TreeGrafter"/>
</dbReference>
<keyword evidence="4" id="KW-1185">Reference proteome</keyword>
<dbReference type="Pfam" id="PF01455">
    <property type="entry name" value="HupF_HypC"/>
    <property type="match status" value="1"/>
</dbReference>
<dbReference type="PANTHER" id="PTHR35177">
    <property type="entry name" value="HYDROGENASE MATURATION FACTOR HYBG"/>
    <property type="match status" value="1"/>
</dbReference>
<organism evidence="3 4">
    <name type="scientific">Acidianus ambivalens</name>
    <name type="common">Desulfurolobus ambivalens</name>
    <dbReference type="NCBI Taxonomy" id="2283"/>
    <lineage>
        <taxon>Archaea</taxon>
        <taxon>Thermoproteota</taxon>
        <taxon>Thermoprotei</taxon>
        <taxon>Sulfolobales</taxon>
        <taxon>Sulfolobaceae</taxon>
        <taxon>Acidianus</taxon>
    </lineage>
</organism>
<dbReference type="SUPFAM" id="SSF159127">
    <property type="entry name" value="HupF/HypC-like"/>
    <property type="match status" value="1"/>
</dbReference>
<gene>
    <name evidence="3" type="ORF">D1866_08145</name>
    <name evidence="2" type="ORF">GFB69_11975</name>
</gene>
<dbReference type="Proteomes" id="UP000474054">
    <property type="component" value="Unassembled WGS sequence"/>
</dbReference>
<evidence type="ECO:0000313" key="3">
    <source>
        <dbReference type="EMBL" id="QGR21979.1"/>
    </source>
</evidence>
<dbReference type="EMBL" id="WHYS01000003">
    <property type="protein sequence ID" value="MQL56402.1"/>
    <property type="molecule type" value="Genomic_DNA"/>
</dbReference>
<dbReference type="AlphaFoldDB" id="A0A650CVU0"/>
<dbReference type="PANTHER" id="PTHR35177:SF2">
    <property type="entry name" value="HYDROGENASE MATURATION FACTOR HYBG"/>
    <property type="match status" value="1"/>
</dbReference>